<reference evidence="2" key="1">
    <citation type="submission" date="2020-05" db="EMBL/GenBank/DDBJ databases">
        <authorList>
            <person name="Chiriac C."/>
            <person name="Salcher M."/>
            <person name="Ghai R."/>
            <person name="Kavagutti S V."/>
        </authorList>
    </citation>
    <scope>NUCLEOTIDE SEQUENCE</scope>
</reference>
<sequence length="455" mass="46420">MKSKLRKFAATAIVAGSAFAATAANATPPPGSNNGPDHIRSAGSDTTYDMMSRLNALYNASVGCSLNLAAPDYGDTCASPAAGTETENYDHDTVVEEYGIGSSNGIKKLRISELTVPAIVQARSSRAITAANNNTAKENAVVGSSFAKDGLSVIVFLGTKSASAPNNVAGFAGDPSTVSLTVSQLERIFSGAGGGCATNWTDLGNPGGLTGGITPYGLQTGSGTYQAFDSLITGDPNACANAIAASACDTGAGTCTATRILFENNTAPIDGGVGTDGITYKQPLDRTTAIWWASGGSMSVDKVGRGTSSPFQVGGKLPDSANVLDNTYPLVRKLWNVNKKLDVSFSAPLGSAVGTSATVAPRGISGNADFTGARGAAYNYRAWLCRNGGHATLPKNYNTEISSAITASGFVRVSGTYDAVSVNPVTGLTERCILDNFIGSAAADDKVIPANWTTA</sequence>
<name>A0A6J6SDQ1_9ZZZZ</name>
<dbReference type="PANTHER" id="PTHR30570:SF1">
    <property type="entry name" value="PHOSPHATE-BINDING PROTEIN PSTS"/>
    <property type="match status" value="1"/>
</dbReference>
<dbReference type="PANTHER" id="PTHR30570">
    <property type="entry name" value="PERIPLASMIC PHOSPHATE BINDING COMPONENT OF PHOSPHATE ABC TRANSPORTER"/>
    <property type="match status" value="1"/>
</dbReference>
<feature type="region of interest" description="Disordered" evidence="1">
    <location>
        <begin position="25"/>
        <end position="44"/>
    </location>
</feature>
<dbReference type="EMBL" id="CAEZYR010000014">
    <property type="protein sequence ID" value="CAB4732667.1"/>
    <property type="molecule type" value="Genomic_DNA"/>
</dbReference>
<evidence type="ECO:0000256" key="1">
    <source>
        <dbReference type="SAM" id="MobiDB-lite"/>
    </source>
</evidence>
<organism evidence="2">
    <name type="scientific">freshwater metagenome</name>
    <dbReference type="NCBI Taxonomy" id="449393"/>
    <lineage>
        <taxon>unclassified sequences</taxon>
        <taxon>metagenomes</taxon>
        <taxon>ecological metagenomes</taxon>
    </lineage>
</organism>
<evidence type="ECO:0000313" key="2">
    <source>
        <dbReference type="EMBL" id="CAB4732667.1"/>
    </source>
</evidence>
<evidence type="ECO:0000313" key="3">
    <source>
        <dbReference type="EMBL" id="CAB4909046.1"/>
    </source>
</evidence>
<protein>
    <submittedName>
        <fullName evidence="2">Unannotated protein</fullName>
    </submittedName>
</protein>
<proteinExistence type="predicted"/>
<dbReference type="AlphaFoldDB" id="A0A6J6SDQ1"/>
<dbReference type="SUPFAM" id="SSF53850">
    <property type="entry name" value="Periplasmic binding protein-like II"/>
    <property type="match status" value="1"/>
</dbReference>
<dbReference type="EMBL" id="CAFBMH010000043">
    <property type="protein sequence ID" value="CAB4909046.1"/>
    <property type="molecule type" value="Genomic_DNA"/>
</dbReference>
<accession>A0A6J6SDQ1</accession>
<dbReference type="Gene3D" id="3.40.190.10">
    <property type="entry name" value="Periplasmic binding protein-like II"/>
    <property type="match status" value="2"/>
</dbReference>
<gene>
    <name evidence="2" type="ORF">UFOPK2754_00591</name>
    <name evidence="3" type="ORF">UFOPK3543_01363</name>
</gene>
<dbReference type="InterPro" id="IPR050811">
    <property type="entry name" value="Phosphate_ABC_transporter"/>
</dbReference>